<feature type="coiled-coil region" evidence="1">
    <location>
        <begin position="39"/>
        <end position="69"/>
    </location>
</feature>
<dbReference type="InterPro" id="IPR007060">
    <property type="entry name" value="FtsL/DivIC"/>
</dbReference>
<dbReference type="Proteomes" id="UP000637513">
    <property type="component" value="Unassembled WGS sequence"/>
</dbReference>
<sequence length="100" mass="11873">MRRRKRKKLKKTTVMGVLLVTLAICMTLGYKQSVLKAQGKEYACQLQELKKQKKQLKKDKEDLKEFKKYVKTDEYVEEIARDKLGLVYKDEIIFEPEDSK</sequence>
<evidence type="ECO:0000313" key="3">
    <source>
        <dbReference type="Proteomes" id="UP000637513"/>
    </source>
</evidence>
<dbReference type="RefSeq" id="WP_249302422.1">
    <property type="nucleotide sequence ID" value="NZ_JACRSW010000001.1"/>
</dbReference>
<reference evidence="2 3" key="1">
    <citation type="submission" date="2020-08" db="EMBL/GenBank/DDBJ databases">
        <title>Genome public.</title>
        <authorList>
            <person name="Liu C."/>
            <person name="Sun Q."/>
        </authorList>
    </citation>
    <scope>NUCLEOTIDE SEQUENCE [LARGE SCALE GENOMIC DNA]</scope>
    <source>
        <strain evidence="2 3">BX3</strain>
    </source>
</reference>
<dbReference type="InterPro" id="IPR039076">
    <property type="entry name" value="DivIC"/>
</dbReference>
<dbReference type="EMBL" id="JACRSW010000001">
    <property type="protein sequence ID" value="MBC8556352.1"/>
    <property type="molecule type" value="Genomic_DNA"/>
</dbReference>
<dbReference type="Pfam" id="PF04977">
    <property type="entry name" value="DivIC"/>
    <property type="match status" value="1"/>
</dbReference>
<keyword evidence="1" id="KW-0175">Coiled coil</keyword>
<comment type="caution">
    <text evidence="2">The sequence shown here is derived from an EMBL/GenBank/DDBJ whole genome shotgun (WGS) entry which is preliminary data.</text>
</comment>
<dbReference type="PANTHER" id="PTHR40027">
    <property type="entry name" value="CELL DIVISION PROTEIN DIVIC"/>
    <property type="match status" value="1"/>
</dbReference>
<evidence type="ECO:0000256" key="1">
    <source>
        <dbReference type="SAM" id="Coils"/>
    </source>
</evidence>
<dbReference type="PANTHER" id="PTHR40027:SF1">
    <property type="entry name" value="CELL DIVISION PROTEIN DIVIC"/>
    <property type="match status" value="1"/>
</dbReference>
<name>A0ABR7MRC4_9FIRM</name>
<protein>
    <submittedName>
        <fullName evidence="2">Septum formation initiator family protein</fullName>
    </submittedName>
</protein>
<organism evidence="2 3">
    <name type="scientific">Jutongia hominis</name>
    <dbReference type="NCBI Taxonomy" id="2763664"/>
    <lineage>
        <taxon>Bacteria</taxon>
        <taxon>Bacillati</taxon>
        <taxon>Bacillota</taxon>
        <taxon>Clostridia</taxon>
        <taxon>Lachnospirales</taxon>
        <taxon>Lachnospiraceae</taxon>
        <taxon>Jutongia</taxon>
    </lineage>
</organism>
<proteinExistence type="predicted"/>
<keyword evidence="3" id="KW-1185">Reference proteome</keyword>
<evidence type="ECO:0000313" key="2">
    <source>
        <dbReference type="EMBL" id="MBC8556352.1"/>
    </source>
</evidence>
<gene>
    <name evidence="2" type="ORF">H8700_01255</name>
</gene>
<accession>A0ABR7MRC4</accession>